<reference evidence="11" key="1">
    <citation type="journal article" date="2015" name="Nature">
        <title>Complex archaea that bridge the gap between prokaryotes and eukaryotes.</title>
        <authorList>
            <person name="Spang A."/>
            <person name="Saw J.H."/>
            <person name="Jorgensen S.L."/>
            <person name="Zaremba-Niedzwiedzka K."/>
            <person name="Martijn J."/>
            <person name="Lind A.E."/>
            <person name="van Eijk R."/>
            <person name="Schleper C."/>
            <person name="Guy L."/>
            <person name="Ettema T.J."/>
        </authorList>
    </citation>
    <scope>NUCLEOTIDE SEQUENCE</scope>
</reference>
<keyword evidence="6" id="KW-0680">Restriction system</keyword>
<dbReference type="InterPro" id="IPR017985">
    <property type="entry name" value="MeTrfase_CN4_CS"/>
</dbReference>
<keyword evidence="3" id="KW-0489">Methyltransferase</keyword>
<dbReference type="AlphaFoldDB" id="A0A0F9PB05"/>
<dbReference type="InterPro" id="IPR002941">
    <property type="entry name" value="DNA_methylase_N4/N6"/>
</dbReference>
<evidence type="ECO:0000256" key="3">
    <source>
        <dbReference type="ARBA" id="ARBA00022603"/>
    </source>
</evidence>
<dbReference type="PROSITE" id="PS00093">
    <property type="entry name" value="N4_MTASE"/>
    <property type="match status" value="1"/>
</dbReference>
<evidence type="ECO:0000256" key="2">
    <source>
        <dbReference type="ARBA" id="ARBA00012185"/>
    </source>
</evidence>
<evidence type="ECO:0000256" key="6">
    <source>
        <dbReference type="ARBA" id="ARBA00022747"/>
    </source>
</evidence>
<dbReference type="Pfam" id="PF01555">
    <property type="entry name" value="N6_N4_Mtase"/>
    <property type="match status" value="2"/>
</dbReference>
<evidence type="ECO:0000256" key="7">
    <source>
        <dbReference type="ARBA" id="ARBA00023125"/>
    </source>
</evidence>
<dbReference type="PRINTS" id="PR00508">
    <property type="entry name" value="S21N4MTFRASE"/>
</dbReference>
<dbReference type="SUPFAM" id="SSF53335">
    <property type="entry name" value="S-adenosyl-L-methionine-dependent methyltransferases"/>
    <property type="match status" value="1"/>
</dbReference>
<name>A0A0F9PB05_9ZZZZ</name>
<keyword evidence="7" id="KW-0238">DNA-binding</keyword>
<evidence type="ECO:0000256" key="8">
    <source>
        <dbReference type="ARBA" id="ARBA00049120"/>
    </source>
</evidence>
<evidence type="ECO:0000256" key="5">
    <source>
        <dbReference type="ARBA" id="ARBA00022691"/>
    </source>
</evidence>
<dbReference type="GO" id="GO:0015667">
    <property type="term" value="F:site-specific DNA-methyltransferase (cytosine-N4-specific) activity"/>
    <property type="evidence" value="ECO:0007669"/>
    <property type="project" value="UniProtKB-EC"/>
</dbReference>
<feature type="domain" description="DNA methylase N-4/N-6" evidence="10">
    <location>
        <begin position="31"/>
        <end position="419"/>
    </location>
</feature>
<comment type="catalytic activity">
    <reaction evidence="8">
        <text>a 2'-deoxycytidine in DNA + S-adenosyl-L-methionine = an N(4)-methyl-2'-deoxycytidine in DNA + S-adenosyl-L-homocysteine + H(+)</text>
        <dbReference type="Rhea" id="RHEA:16857"/>
        <dbReference type="Rhea" id="RHEA-COMP:11369"/>
        <dbReference type="Rhea" id="RHEA-COMP:13674"/>
        <dbReference type="ChEBI" id="CHEBI:15378"/>
        <dbReference type="ChEBI" id="CHEBI:57856"/>
        <dbReference type="ChEBI" id="CHEBI:59789"/>
        <dbReference type="ChEBI" id="CHEBI:85452"/>
        <dbReference type="ChEBI" id="CHEBI:137933"/>
        <dbReference type="EC" id="2.1.1.113"/>
    </reaction>
</comment>
<evidence type="ECO:0000313" key="11">
    <source>
        <dbReference type="EMBL" id="KKN27269.1"/>
    </source>
</evidence>
<sequence>MTTRKWPSDFVNKVICGDCLEVMKQIPDECVDMVMTSPPYWGLRDYGIEQIFGGNPDCEHEWGNQLSHPKQEKRTIKQLRSSSGLSWNRGENASIFKWQEYSPKNQGNFCLKCQAWKGQLGLEPTPEMYIEHLTIIFNEVKRTLKKEGTLWLNIGDTYGGSNTGHTGPAPTKWKKLPRANGKSLQSQINYQPKCLCMIPERLAWSLIQNGWILRNKIIWYKPNSMPSSVKDRFSNRWEGLFLFVKSSKPVYWTNRKTGELVTKSPFGIKGLEGIDWEWKKLNSKLKKVSLWQSHDYYFDLDAVREPHKYDGRKDTLYKGGPKDMQIGKHERWPDPAGKNPGDVIKVDRKWNEVPGQETQSIAQDHGGWYRKDGSPIVDFEKGKNPGDFWGINTQPFPEAHFAVFPEKLCEKPIKAGCPKKACKKCGKARERIIEKYDTGGTQKMPDYWETDPGSHGAIHRKGRSKGVAGIPIMANKTIGWTSCKCNAGFESGIILDPFAGAGTVGVVTKKFGRRFILIDIKKEYCEMAEKRIAQVGYQMELRI</sequence>
<comment type="caution">
    <text evidence="11">The sequence shown here is derived from an EMBL/GenBank/DDBJ whole genome shotgun (WGS) entry which is preliminary data.</text>
</comment>
<dbReference type="GO" id="GO:0003677">
    <property type="term" value="F:DNA binding"/>
    <property type="evidence" value="ECO:0007669"/>
    <property type="project" value="UniProtKB-KW"/>
</dbReference>
<evidence type="ECO:0000256" key="9">
    <source>
        <dbReference type="SAM" id="MobiDB-lite"/>
    </source>
</evidence>
<keyword evidence="5" id="KW-0949">S-adenosyl-L-methionine</keyword>
<protein>
    <recommendedName>
        <fullName evidence="2">site-specific DNA-methyltransferase (cytosine-N(4)-specific)</fullName>
        <ecNumber evidence="2">2.1.1.113</ecNumber>
    </recommendedName>
</protein>
<dbReference type="GO" id="GO:0032259">
    <property type="term" value="P:methylation"/>
    <property type="evidence" value="ECO:0007669"/>
    <property type="project" value="UniProtKB-KW"/>
</dbReference>
<dbReference type="EMBL" id="LAZR01002653">
    <property type="protein sequence ID" value="KKN27269.1"/>
    <property type="molecule type" value="Genomic_DNA"/>
</dbReference>
<dbReference type="GO" id="GO:0009307">
    <property type="term" value="P:DNA restriction-modification system"/>
    <property type="evidence" value="ECO:0007669"/>
    <property type="project" value="UniProtKB-KW"/>
</dbReference>
<evidence type="ECO:0000259" key="10">
    <source>
        <dbReference type="Pfam" id="PF01555"/>
    </source>
</evidence>
<keyword evidence="4" id="KW-0808">Transferase</keyword>
<feature type="region of interest" description="Disordered" evidence="9">
    <location>
        <begin position="312"/>
        <end position="342"/>
    </location>
</feature>
<dbReference type="GO" id="GO:0008170">
    <property type="term" value="F:N-methyltransferase activity"/>
    <property type="evidence" value="ECO:0007669"/>
    <property type="project" value="InterPro"/>
</dbReference>
<dbReference type="InterPro" id="IPR029063">
    <property type="entry name" value="SAM-dependent_MTases_sf"/>
</dbReference>
<dbReference type="PANTHER" id="PTHR13370:SF3">
    <property type="entry name" value="TRNA (GUANINE(10)-N2)-METHYLTRANSFERASE HOMOLOG"/>
    <property type="match status" value="1"/>
</dbReference>
<comment type="similarity">
    <text evidence="1">Belongs to the N(4)/N(6)-methyltransferase family. N(4) subfamily.</text>
</comment>
<evidence type="ECO:0000256" key="4">
    <source>
        <dbReference type="ARBA" id="ARBA00022679"/>
    </source>
</evidence>
<dbReference type="GO" id="GO:0005737">
    <property type="term" value="C:cytoplasm"/>
    <property type="evidence" value="ECO:0007669"/>
    <property type="project" value="TreeGrafter"/>
</dbReference>
<gene>
    <name evidence="11" type="ORF">LCGC14_0866470</name>
</gene>
<evidence type="ECO:0000256" key="1">
    <source>
        <dbReference type="ARBA" id="ARBA00010203"/>
    </source>
</evidence>
<organism evidence="11">
    <name type="scientific">marine sediment metagenome</name>
    <dbReference type="NCBI Taxonomy" id="412755"/>
    <lineage>
        <taxon>unclassified sequences</taxon>
        <taxon>metagenomes</taxon>
        <taxon>ecological metagenomes</taxon>
    </lineage>
</organism>
<dbReference type="EC" id="2.1.1.113" evidence="2"/>
<dbReference type="Gene3D" id="3.40.50.150">
    <property type="entry name" value="Vaccinia Virus protein VP39"/>
    <property type="match status" value="1"/>
</dbReference>
<proteinExistence type="inferred from homology"/>
<accession>A0A0F9PB05</accession>
<dbReference type="InterPro" id="IPR001091">
    <property type="entry name" value="RM_Methyltransferase"/>
</dbReference>
<feature type="domain" description="DNA methylase N-4/N-6" evidence="10">
    <location>
        <begin position="490"/>
        <end position="530"/>
    </location>
</feature>
<dbReference type="PANTHER" id="PTHR13370">
    <property type="entry name" value="RNA METHYLASE-RELATED"/>
    <property type="match status" value="1"/>
</dbReference>